<dbReference type="Pfam" id="PF12048">
    <property type="entry name" value="DUF3530"/>
    <property type="match status" value="1"/>
</dbReference>
<keyword evidence="2" id="KW-0732">Signal</keyword>
<feature type="region of interest" description="Disordered" evidence="1">
    <location>
        <begin position="141"/>
        <end position="160"/>
    </location>
</feature>
<comment type="caution">
    <text evidence="3">The sequence shown here is derived from an EMBL/GenBank/DDBJ whole genome shotgun (WGS) entry which is preliminary data.</text>
</comment>
<dbReference type="InterPro" id="IPR022529">
    <property type="entry name" value="DUF3530"/>
</dbReference>
<feature type="signal peptide" evidence="2">
    <location>
        <begin position="1"/>
        <end position="20"/>
    </location>
</feature>
<dbReference type="OrthoDB" id="6193602at2"/>
<feature type="region of interest" description="Disordered" evidence="1">
    <location>
        <begin position="23"/>
        <end position="44"/>
    </location>
</feature>
<dbReference type="InterPro" id="IPR029058">
    <property type="entry name" value="AB_hydrolase_fold"/>
</dbReference>
<dbReference type="SUPFAM" id="SSF53474">
    <property type="entry name" value="alpha/beta-Hydrolases"/>
    <property type="match status" value="1"/>
</dbReference>
<keyword evidence="4" id="KW-1185">Reference proteome</keyword>
<feature type="compositionally biased region" description="Polar residues" evidence="1">
    <location>
        <begin position="27"/>
        <end position="37"/>
    </location>
</feature>
<protein>
    <submittedName>
        <fullName evidence="3">Uncharacterized protein DUF3530</fullName>
    </submittedName>
</protein>
<dbReference type="AlphaFoldDB" id="A0A4R6X554"/>
<feature type="chain" id="PRO_5020342945" evidence="2">
    <location>
        <begin position="21"/>
        <end position="328"/>
    </location>
</feature>
<evidence type="ECO:0000313" key="3">
    <source>
        <dbReference type="EMBL" id="TDR12560.1"/>
    </source>
</evidence>
<dbReference type="RefSeq" id="WP_133563364.1">
    <property type="nucleotide sequence ID" value="NZ_SNZA01000004.1"/>
</dbReference>
<proteinExistence type="predicted"/>
<name>A0A4R6X554_9GAMM</name>
<reference evidence="3 4" key="1">
    <citation type="submission" date="2019-03" db="EMBL/GenBank/DDBJ databases">
        <title>Genomic Encyclopedia of Type Strains, Phase IV (KMG-IV): sequencing the most valuable type-strain genomes for metagenomic binning, comparative biology and taxonomic classification.</title>
        <authorList>
            <person name="Goeker M."/>
        </authorList>
    </citation>
    <scope>NUCLEOTIDE SEQUENCE [LARGE SCALE GENOMIC DNA]</scope>
    <source>
        <strain evidence="3 4">DSM 5604</strain>
    </source>
</reference>
<sequence>MKKITLTTCLLILTLQNVWAEGEEETSSTAPAVTQSDVPRVMPTPQQTRIAGLIERLSTNHAHEIETLEADGESFLGLFREAETADPQGCLILLHGDHGHPDWPQVVSPLRETLPRHSWCTLAIEIPDMGGRATPVQVAQTTSEGTSDTDESIANADASTSAELPNEAQVFARIDAAIALTQEKGYNQVAYLGYRSGAAYALRYAAERGTTSQALVLIEPRSTTALSGFQLAQNIERLRLPTLDYYFDRTNVDARFARQRLAAANKRGNQRAPYIQIDALPDARFDPTGNKRLTQRVWGFLKQNTLQSNQRKTLPEFEKSLFYESPLD</sequence>
<evidence type="ECO:0000313" key="4">
    <source>
        <dbReference type="Proteomes" id="UP000295729"/>
    </source>
</evidence>
<accession>A0A4R6X554</accession>
<dbReference type="Gene3D" id="3.40.50.1820">
    <property type="entry name" value="alpha/beta hydrolase"/>
    <property type="match status" value="1"/>
</dbReference>
<dbReference type="EMBL" id="SNZA01000004">
    <property type="protein sequence ID" value="TDR12560.1"/>
    <property type="molecule type" value="Genomic_DNA"/>
</dbReference>
<organism evidence="3 4">
    <name type="scientific">Marinomonas communis</name>
    <dbReference type="NCBI Taxonomy" id="28254"/>
    <lineage>
        <taxon>Bacteria</taxon>
        <taxon>Pseudomonadati</taxon>
        <taxon>Pseudomonadota</taxon>
        <taxon>Gammaproteobacteria</taxon>
        <taxon>Oceanospirillales</taxon>
        <taxon>Oceanospirillaceae</taxon>
        <taxon>Marinomonas</taxon>
    </lineage>
</organism>
<evidence type="ECO:0000256" key="1">
    <source>
        <dbReference type="SAM" id="MobiDB-lite"/>
    </source>
</evidence>
<gene>
    <name evidence="3" type="ORF">C8D85_2595</name>
</gene>
<dbReference type="Proteomes" id="UP000295729">
    <property type="component" value="Unassembled WGS sequence"/>
</dbReference>
<evidence type="ECO:0000256" key="2">
    <source>
        <dbReference type="SAM" id="SignalP"/>
    </source>
</evidence>